<keyword evidence="1" id="KW-0328">Glycosyltransferase</keyword>
<dbReference type="PANTHER" id="PTHR11927">
    <property type="entry name" value="GALACTOSIDE 2-L-FUCOSYLTRANSFERASE"/>
    <property type="match status" value="1"/>
</dbReference>
<sequence length="268" mass="31610">MILVRLAGGLGNQIFQLSAALLLAKKIGVNNISIDLSGLQKYEAKHKNELVYFFDFKKLQINYIRNRIVDFRIPKIFPLKVPFYPFISDKNFQEALKNPNKQFMILDGYFQDCLIQEDFDKEIEILKDFFLPTKYEQDDQSCIIHIRGGDFVKLGWNVISPKEYYINAINIMKDEYKKNKFKVVTDDKKYANTVLEQLDINYEFIGNSIYDDFYLIGKYKYRILSSSTFSMWASALANNENSIVISPEYWTPNNLRKIFIPNERRIKF</sequence>
<dbReference type="GO" id="GO:0005975">
    <property type="term" value="P:carbohydrate metabolic process"/>
    <property type="evidence" value="ECO:0007669"/>
    <property type="project" value="InterPro"/>
</dbReference>
<dbReference type="GO" id="GO:0016020">
    <property type="term" value="C:membrane"/>
    <property type="evidence" value="ECO:0007669"/>
    <property type="project" value="InterPro"/>
</dbReference>
<dbReference type="OrthoDB" id="9794601at2"/>
<dbReference type="KEGG" id="aell:AELL_2261"/>
<dbReference type="PANTHER" id="PTHR11927:SF9">
    <property type="entry name" value="L-FUCOSYLTRANSFERASE"/>
    <property type="match status" value="1"/>
</dbReference>
<dbReference type="EMBL" id="NXIG01000010">
    <property type="protein sequence ID" value="RXI29745.1"/>
    <property type="molecule type" value="Genomic_DNA"/>
</dbReference>
<evidence type="ECO:0000256" key="2">
    <source>
        <dbReference type="ARBA" id="ARBA00022679"/>
    </source>
</evidence>
<evidence type="ECO:0000313" key="3">
    <source>
        <dbReference type="EMBL" id="AXX95887.1"/>
    </source>
</evidence>
<protein>
    <submittedName>
        <fullName evidence="4">Alpha-1,2-fucosyltransferase</fullName>
    </submittedName>
</protein>
<evidence type="ECO:0000313" key="6">
    <source>
        <dbReference type="Proteomes" id="UP000290588"/>
    </source>
</evidence>
<evidence type="ECO:0000313" key="5">
    <source>
        <dbReference type="Proteomes" id="UP000262582"/>
    </source>
</evidence>
<reference evidence="4 6" key="1">
    <citation type="submission" date="2017-09" db="EMBL/GenBank/DDBJ databases">
        <title>Genomics of the genus Arcobacter.</title>
        <authorList>
            <person name="Perez-Cataluna A."/>
            <person name="Figueras M.J."/>
            <person name="Salas-Masso N."/>
        </authorList>
    </citation>
    <scope>NUCLEOTIDE SEQUENCE [LARGE SCALE GENOMIC DNA]</scope>
    <source>
        <strain evidence="4 6">CECT 7837</strain>
    </source>
</reference>
<gene>
    <name evidence="3" type="ORF">AELL_2261</name>
    <name evidence="4" type="ORF">CP962_10285</name>
</gene>
<dbReference type="RefSeq" id="WP_118918047.1">
    <property type="nucleotide sequence ID" value="NZ_CP032097.1"/>
</dbReference>
<dbReference type="EMBL" id="CP032097">
    <property type="protein sequence ID" value="AXX95887.1"/>
    <property type="molecule type" value="Genomic_DNA"/>
</dbReference>
<dbReference type="CDD" id="cd11301">
    <property type="entry name" value="Fut1_Fut2_like"/>
    <property type="match status" value="1"/>
</dbReference>
<evidence type="ECO:0000313" key="4">
    <source>
        <dbReference type="EMBL" id="RXI29745.1"/>
    </source>
</evidence>
<dbReference type="InterPro" id="IPR002516">
    <property type="entry name" value="Glyco_trans_11"/>
</dbReference>
<dbReference type="Proteomes" id="UP000290588">
    <property type="component" value="Unassembled WGS sequence"/>
</dbReference>
<name>A0A347UAK9_9BACT</name>
<dbReference type="GO" id="GO:0008107">
    <property type="term" value="F:galactoside 2-alpha-L-fucosyltransferase activity"/>
    <property type="evidence" value="ECO:0007669"/>
    <property type="project" value="InterPro"/>
</dbReference>
<evidence type="ECO:0000256" key="1">
    <source>
        <dbReference type="ARBA" id="ARBA00022676"/>
    </source>
</evidence>
<proteinExistence type="predicted"/>
<dbReference type="AlphaFoldDB" id="A0A347UAK9"/>
<dbReference type="Proteomes" id="UP000262582">
    <property type="component" value="Chromosome"/>
</dbReference>
<keyword evidence="2" id="KW-0808">Transferase</keyword>
<accession>A0A347UAK9</accession>
<dbReference type="Pfam" id="PF01531">
    <property type="entry name" value="Glyco_transf_11"/>
    <property type="match status" value="1"/>
</dbReference>
<reference evidence="3 5" key="2">
    <citation type="submission" date="2018-08" db="EMBL/GenBank/DDBJ databases">
        <title>Complete genome of the Arcobacter ellisii type strain LMG 26155.</title>
        <authorList>
            <person name="Miller W.G."/>
            <person name="Yee E."/>
            <person name="Bono J.L."/>
        </authorList>
    </citation>
    <scope>NUCLEOTIDE SEQUENCE [LARGE SCALE GENOMIC DNA]</scope>
    <source>
        <strain evidence="3 5">LMG 26155</strain>
    </source>
</reference>
<organism evidence="4 6">
    <name type="scientific">Arcobacter ellisii</name>
    <dbReference type="NCBI Taxonomy" id="913109"/>
    <lineage>
        <taxon>Bacteria</taxon>
        <taxon>Pseudomonadati</taxon>
        <taxon>Campylobacterota</taxon>
        <taxon>Epsilonproteobacteria</taxon>
        <taxon>Campylobacterales</taxon>
        <taxon>Arcobacteraceae</taxon>
        <taxon>Arcobacter</taxon>
    </lineage>
</organism>
<keyword evidence="5" id="KW-1185">Reference proteome</keyword>